<evidence type="ECO:0000313" key="4">
    <source>
        <dbReference type="EMBL" id="GGD55027.1"/>
    </source>
</evidence>
<keyword evidence="5" id="KW-1185">Reference proteome</keyword>
<proteinExistence type="predicted"/>
<evidence type="ECO:0000259" key="3">
    <source>
        <dbReference type="Pfam" id="PF06580"/>
    </source>
</evidence>
<protein>
    <recommendedName>
        <fullName evidence="3">Signal transduction histidine kinase internal region domain-containing protein</fullName>
    </recommendedName>
</protein>
<dbReference type="InterPro" id="IPR050640">
    <property type="entry name" value="Bact_2-comp_sensor_kinase"/>
</dbReference>
<dbReference type="PANTHER" id="PTHR34220">
    <property type="entry name" value="SENSOR HISTIDINE KINASE YPDA"/>
    <property type="match status" value="1"/>
</dbReference>
<dbReference type="PANTHER" id="PTHR34220:SF7">
    <property type="entry name" value="SENSOR HISTIDINE KINASE YPDA"/>
    <property type="match status" value="1"/>
</dbReference>
<reference evidence="4" key="2">
    <citation type="submission" date="2020-09" db="EMBL/GenBank/DDBJ databases">
        <authorList>
            <person name="Sun Q."/>
            <person name="Zhou Y."/>
        </authorList>
    </citation>
    <scope>NUCLEOTIDE SEQUENCE</scope>
    <source>
        <strain evidence="4">CGMCC 1.15958</strain>
    </source>
</reference>
<feature type="region of interest" description="Disordered" evidence="1">
    <location>
        <begin position="1"/>
        <end position="21"/>
    </location>
</feature>
<comment type="caution">
    <text evidence="4">The sequence shown here is derived from an EMBL/GenBank/DDBJ whole genome shotgun (WGS) entry which is preliminary data.</text>
</comment>
<keyword evidence="2" id="KW-0472">Membrane</keyword>
<reference evidence="4" key="1">
    <citation type="journal article" date="2014" name="Int. J. Syst. Evol. Microbiol.">
        <title>Complete genome sequence of Corynebacterium casei LMG S-19264T (=DSM 44701T), isolated from a smear-ripened cheese.</title>
        <authorList>
            <consortium name="US DOE Joint Genome Institute (JGI-PGF)"/>
            <person name="Walter F."/>
            <person name="Albersmeier A."/>
            <person name="Kalinowski J."/>
            <person name="Ruckert C."/>
        </authorList>
    </citation>
    <scope>NUCLEOTIDE SEQUENCE</scope>
    <source>
        <strain evidence="4">CGMCC 1.15958</strain>
    </source>
</reference>
<organism evidence="4 5">
    <name type="scientific">Emticicia aquatilis</name>
    <dbReference type="NCBI Taxonomy" id="1537369"/>
    <lineage>
        <taxon>Bacteria</taxon>
        <taxon>Pseudomonadati</taxon>
        <taxon>Bacteroidota</taxon>
        <taxon>Cytophagia</taxon>
        <taxon>Cytophagales</taxon>
        <taxon>Leadbetterellaceae</taxon>
        <taxon>Emticicia</taxon>
    </lineage>
</organism>
<name>A0A917DNV2_9BACT</name>
<gene>
    <name evidence="4" type="ORF">GCM10011514_19030</name>
</gene>
<evidence type="ECO:0000256" key="1">
    <source>
        <dbReference type="SAM" id="MobiDB-lite"/>
    </source>
</evidence>
<feature type="domain" description="Signal transduction histidine kinase internal region" evidence="3">
    <location>
        <begin position="62"/>
        <end position="140"/>
    </location>
</feature>
<feature type="compositionally biased region" description="Pro residues" evidence="1">
    <location>
        <begin position="8"/>
        <end position="19"/>
    </location>
</feature>
<dbReference type="AlphaFoldDB" id="A0A917DNV2"/>
<evidence type="ECO:0000313" key="5">
    <source>
        <dbReference type="Proteomes" id="UP000609064"/>
    </source>
</evidence>
<dbReference type="GO" id="GO:0000155">
    <property type="term" value="F:phosphorelay sensor kinase activity"/>
    <property type="evidence" value="ECO:0007669"/>
    <property type="project" value="InterPro"/>
</dbReference>
<dbReference type="Gene3D" id="3.30.565.10">
    <property type="entry name" value="Histidine kinase-like ATPase, C-terminal domain"/>
    <property type="match status" value="1"/>
</dbReference>
<dbReference type="Proteomes" id="UP000609064">
    <property type="component" value="Unassembled WGS sequence"/>
</dbReference>
<keyword evidence="2" id="KW-1133">Transmembrane helix</keyword>
<evidence type="ECO:0000256" key="2">
    <source>
        <dbReference type="SAM" id="Phobius"/>
    </source>
</evidence>
<feature type="transmembrane region" description="Helical" evidence="2">
    <location>
        <begin position="33"/>
        <end position="50"/>
    </location>
</feature>
<dbReference type="EMBL" id="BMKK01000003">
    <property type="protein sequence ID" value="GGD55027.1"/>
    <property type="molecule type" value="Genomic_DNA"/>
</dbReference>
<sequence length="249" mass="28529">MFKSGERPSPPPYGKPPHNQPEGDVFIDVNQKIFPFLVVIFFSLILRVSSRWRETEREKMNAELSYLKAQINPHFLFNTLNSIYSLAIMKSDETPTAVVKLSGMMRYVLSEATTDSVSLEKEIIYIKNYIDLQKIRFGESISLDFSINGTTNGKQIAPLILISFIENAFKHGINAEEDSVIKIKINIIDEELFLNVFNKKVAVHISEENKSGLGVENTRNRLELLYPKRHKLSIFDTEKDYLVELSIVL</sequence>
<dbReference type="InterPro" id="IPR010559">
    <property type="entry name" value="Sig_transdc_His_kin_internal"/>
</dbReference>
<dbReference type="GO" id="GO:0016020">
    <property type="term" value="C:membrane"/>
    <property type="evidence" value="ECO:0007669"/>
    <property type="project" value="InterPro"/>
</dbReference>
<dbReference type="Pfam" id="PF06580">
    <property type="entry name" value="His_kinase"/>
    <property type="match status" value="1"/>
</dbReference>
<dbReference type="InterPro" id="IPR036890">
    <property type="entry name" value="HATPase_C_sf"/>
</dbReference>
<keyword evidence="2" id="KW-0812">Transmembrane</keyword>
<accession>A0A917DNV2</accession>